<evidence type="ECO:0000313" key="2">
    <source>
        <dbReference type="EMBL" id="MBL7252730.1"/>
    </source>
</evidence>
<dbReference type="RefSeq" id="WP_202989090.1">
    <property type="nucleotide sequence ID" value="NZ_JAENHO010000001.1"/>
</dbReference>
<organism evidence="2 3">
    <name type="scientific">Paractinoplanes lichenicola</name>
    <dbReference type="NCBI Taxonomy" id="2802976"/>
    <lineage>
        <taxon>Bacteria</taxon>
        <taxon>Bacillati</taxon>
        <taxon>Actinomycetota</taxon>
        <taxon>Actinomycetes</taxon>
        <taxon>Micromonosporales</taxon>
        <taxon>Micromonosporaceae</taxon>
        <taxon>Paractinoplanes</taxon>
    </lineage>
</organism>
<keyword evidence="1" id="KW-1133">Transmembrane helix</keyword>
<gene>
    <name evidence="2" type="ORF">JKJ07_00225</name>
</gene>
<keyword evidence="1" id="KW-0812">Transmembrane</keyword>
<protein>
    <submittedName>
        <fullName evidence="2">Uncharacterized protein</fullName>
    </submittedName>
</protein>
<name>A0ABS1VDF9_9ACTN</name>
<feature type="transmembrane region" description="Helical" evidence="1">
    <location>
        <begin position="186"/>
        <end position="210"/>
    </location>
</feature>
<keyword evidence="1" id="KW-0472">Membrane</keyword>
<evidence type="ECO:0000313" key="3">
    <source>
        <dbReference type="Proteomes" id="UP000598996"/>
    </source>
</evidence>
<feature type="transmembrane region" description="Helical" evidence="1">
    <location>
        <begin position="222"/>
        <end position="247"/>
    </location>
</feature>
<feature type="transmembrane region" description="Helical" evidence="1">
    <location>
        <begin position="58"/>
        <end position="81"/>
    </location>
</feature>
<accession>A0ABS1VDF9</accession>
<keyword evidence="3" id="KW-1185">Reference proteome</keyword>
<reference evidence="2 3" key="1">
    <citation type="submission" date="2021-01" db="EMBL/GenBank/DDBJ databases">
        <title>Actinoplanes sp. nov. LDG1-01 isolated from lichen.</title>
        <authorList>
            <person name="Saeng-In P."/>
            <person name="Phongsopitanun W."/>
            <person name="Kanchanasin P."/>
            <person name="Yuki M."/>
            <person name="Kudo T."/>
            <person name="Ohkuma M."/>
            <person name="Tanasupawat S."/>
        </authorList>
    </citation>
    <scope>NUCLEOTIDE SEQUENCE [LARGE SCALE GENOMIC DNA]</scope>
    <source>
        <strain evidence="2 3">LDG1-01</strain>
    </source>
</reference>
<dbReference type="Proteomes" id="UP000598996">
    <property type="component" value="Unassembled WGS sequence"/>
</dbReference>
<dbReference type="EMBL" id="JAENHO010000001">
    <property type="protein sequence ID" value="MBL7252730.1"/>
    <property type="molecule type" value="Genomic_DNA"/>
</dbReference>
<feature type="transmembrane region" description="Helical" evidence="1">
    <location>
        <begin position="292"/>
        <end position="311"/>
    </location>
</feature>
<proteinExistence type="predicted"/>
<evidence type="ECO:0000256" key="1">
    <source>
        <dbReference type="SAM" id="Phobius"/>
    </source>
</evidence>
<sequence>MNRLLVAYPARLRRKHGDELIATLVEMTDGRPPMSDRTRLVLDGLRERFRPPVRRRPMALLAAVFALLVGGALGAAAGSWLGTLSYAELPATIPVGEKMTHVNVADRYLWAEAAFPSGADAAYAVEQSRRALAADGWRPGPIGSREGVLTNVHFAAEQGGVRLDVYAYPSLGTVTVAGWPTRPASYVPLTIAGTLLGLLAGWLAGVALAHRIQAARRPLRSGVLLTMGLALVAPSAVGFVASLWSYLTVADPLGTGGLVHAQGFAFGPTLDFMRVYDMGEGWYLTPSDFQQLPLYGFAVIALAAILARPRYEYEAVAQ</sequence>
<comment type="caution">
    <text evidence="2">The sequence shown here is derived from an EMBL/GenBank/DDBJ whole genome shotgun (WGS) entry which is preliminary data.</text>
</comment>